<comment type="caution">
    <text evidence="2">The sequence shown here is derived from an EMBL/GenBank/DDBJ whole genome shotgun (WGS) entry which is preliminary data.</text>
</comment>
<reference evidence="2 3" key="1">
    <citation type="submission" date="2017-11" db="EMBL/GenBank/DDBJ databases">
        <title>Comparitive Functional Genomics of Dry Heat Resistant strains isolated from the Viking Spacecraft.</title>
        <authorList>
            <person name="Seuylemezian A."/>
            <person name="Cooper K."/>
            <person name="Vaishampayan P."/>
        </authorList>
    </citation>
    <scope>NUCLEOTIDE SEQUENCE [LARGE SCALE GENOMIC DNA]</scope>
    <source>
        <strain evidence="2 3">V32-6</strain>
    </source>
</reference>
<dbReference type="EMBL" id="PGVE01000095">
    <property type="protein sequence ID" value="PLS01431.1"/>
    <property type="molecule type" value="Genomic_DNA"/>
</dbReference>
<feature type="transmembrane region" description="Helical" evidence="1">
    <location>
        <begin position="76"/>
        <end position="93"/>
    </location>
</feature>
<evidence type="ECO:0000313" key="3">
    <source>
        <dbReference type="Proteomes" id="UP000234950"/>
    </source>
</evidence>
<sequence length="170" mass="20747">MLLPDKFDENEWFILISLILTYSLIIKLPKRFPHTITLLLLFFGMGYVQVTDHILAGSSYNTYDINDYGSYELFDLIGWFIYPPFGYFFIYFFDKWSIRSKGIFWYIIGWSFIAMLVELISLKFHMFTYYSWKFSYSYPVYLFTLCVYLLFFLYIKSTFEKLRQIRRTDH</sequence>
<dbReference type="RefSeq" id="WP_101651553.1">
    <property type="nucleotide sequence ID" value="NZ_PGVE01000095.1"/>
</dbReference>
<feature type="transmembrane region" description="Helical" evidence="1">
    <location>
        <begin position="136"/>
        <end position="155"/>
    </location>
</feature>
<proteinExistence type="predicted"/>
<name>A0A2N5H7D7_9BACI</name>
<keyword evidence="1" id="KW-1133">Transmembrane helix</keyword>
<keyword evidence="1" id="KW-0812">Transmembrane</keyword>
<protein>
    <submittedName>
        <fullName evidence="2">Uncharacterized protein</fullName>
    </submittedName>
</protein>
<dbReference type="OrthoDB" id="2381462at2"/>
<organism evidence="2 3">
    <name type="scientific">Neobacillus cucumis</name>
    <dbReference type="NCBI Taxonomy" id="1740721"/>
    <lineage>
        <taxon>Bacteria</taxon>
        <taxon>Bacillati</taxon>
        <taxon>Bacillota</taxon>
        <taxon>Bacilli</taxon>
        <taxon>Bacillales</taxon>
        <taxon>Bacillaceae</taxon>
        <taxon>Neobacillus</taxon>
    </lineage>
</organism>
<keyword evidence="3" id="KW-1185">Reference proteome</keyword>
<evidence type="ECO:0000256" key="1">
    <source>
        <dbReference type="SAM" id="Phobius"/>
    </source>
</evidence>
<dbReference type="Proteomes" id="UP000234950">
    <property type="component" value="Unassembled WGS sequence"/>
</dbReference>
<dbReference type="AlphaFoldDB" id="A0A2N5H7D7"/>
<evidence type="ECO:0000313" key="2">
    <source>
        <dbReference type="EMBL" id="PLS01431.1"/>
    </source>
</evidence>
<feature type="transmembrane region" description="Helical" evidence="1">
    <location>
        <begin position="12"/>
        <end position="29"/>
    </location>
</feature>
<feature type="transmembrane region" description="Helical" evidence="1">
    <location>
        <begin position="36"/>
        <end position="56"/>
    </location>
</feature>
<keyword evidence="1" id="KW-0472">Membrane</keyword>
<gene>
    <name evidence="2" type="ORF">CVD27_25030</name>
</gene>
<feature type="transmembrane region" description="Helical" evidence="1">
    <location>
        <begin position="105"/>
        <end position="124"/>
    </location>
</feature>
<accession>A0A2N5H7D7</accession>